<evidence type="ECO:0000313" key="5">
    <source>
        <dbReference type="EMBL" id="GCB84875.1"/>
    </source>
</evidence>
<comment type="similarity">
    <text evidence="3">Belongs to the aldehyde dehydrogenase family.</text>
</comment>
<dbReference type="InterPro" id="IPR016161">
    <property type="entry name" value="Ald_DH/histidinol_DH"/>
</dbReference>
<dbReference type="InterPro" id="IPR029510">
    <property type="entry name" value="Ald_DH_CS_GLU"/>
</dbReference>
<proteinExistence type="inferred from homology"/>
<dbReference type="GO" id="GO:0005739">
    <property type="term" value="C:mitochondrion"/>
    <property type="evidence" value="ECO:0007669"/>
    <property type="project" value="TreeGrafter"/>
</dbReference>
<dbReference type="PANTHER" id="PTHR43353:SF5">
    <property type="entry name" value="SUCCINATE-SEMIALDEHYDE DEHYDROGENASE, MITOCHONDRIAL"/>
    <property type="match status" value="1"/>
</dbReference>
<feature type="active site" evidence="2">
    <location>
        <position position="16"/>
    </location>
</feature>
<protein>
    <recommendedName>
        <fullName evidence="4">Aldehyde dehydrogenase domain-containing protein</fullName>
    </recommendedName>
</protein>
<dbReference type="InterPro" id="IPR016162">
    <property type="entry name" value="Ald_DH_N"/>
</dbReference>
<dbReference type="GO" id="GO:0009450">
    <property type="term" value="P:gamma-aminobutyric acid catabolic process"/>
    <property type="evidence" value="ECO:0007669"/>
    <property type="project" value="TreeGrafter"/>
</dbReference>
<dbReference type="PROSITE" id="PS00687">
    <property type="entry name" value="ALDEHYDE_DEHYDR_GLU"/>
    <property type="match status" value="1"/>
</dbReference>
<evidence type="ECO:0000259" key="4">
    <source>
        <dbReference type="Pfam" id="PF00171"/>
    </source>
</evidence>
<dbReference type="InterPro" id="IPR016163">
    <property type="entry name" value="Ald_DH_C"/>
</dbReference>
<dbReference type="AlphaFoldDB" id="A0A401QHM8"/>
<evidence type="ECO:0000256" key="3">
    <source>
        <dbReference type="RuleBase" id="RU003345"/>
    </source>
</evidence>
<dbReference type="EMBL" id="BFAA01102851">
    <property type="protein sequence ID" value="GCB84875.1"/>
    <property type="molecule type" value="Genomic_DNA"/>
</dbReference>
<comment type="caution">
    <text evidence="5">The sequence shown here is derived from an EMBL/GenBank/DDBJ whole genome shotgun (WGS) entry which is preliminary data.</text>
</comment>
<dbReference type="InterPro" id="IPR050740">
    <property type="entry name" value="Aldehyde_DH_Superfamily"/>
</dbReference>
<gene>
    <name evidence="5" type="ORF">scyTo_0025531</name>
</gene>
<dbReference type="Proteomes" id="UP000288216">
    <property type="component" value="Unassembled WGS sequence"/>
</dbReference>
<evidence type="ECO:0000256" key="1">
    <source>
        <dbReference type="ARBA" id="ARBA00023002"/>
    </source>
</evidence>
<name>A0A401QHM8_SCYTO</name>
<dbReference type="Gene3D" id="3.40.605.10">
    <property type="entry name" value="Aldehyde Dehydrogenase, Chain A, domain 1"/>
    <property type="match status" value="1"/>
</dbReference>
<reference evidence="5 6" key="1">
    <citation type="journal article" date="2018" name="Nat. Ecol. Evol.">
        <title>Shark genomes provide insights into elasmobranch evolution and the origin of vertebrates.</title>
        <authorList>
            <person name="Hara Y"/>
            <person name="Yamaguchi K"/>
            <person name="Onimaru K"/>
            <person name="Kadota M"/>
            <person name="Koyanagi M"/>
            <person name="Keeley SD"/>
            <person name="Tatsumi K"/>
            <person name="Tanaka K"/>
            <person name="Motone F"/>
            <person name="Kageyama Y"/>
            <person name="Nozu R"/>
            <person name="Adachi N"/>
            <person name="Nishimura O"/>
            <person name="Nakagawa R"/>
            <person name="Tanegashima C"/>
            <person name="Kiyatake I"/>
            <person name="Matsumoto R"/>
            <person name="Murakumo K"/>
            <person name="Nishida K"/>
            <person name="Terakita A"/>
            <person name="Kuratani S"/>
            <person name="Sato K"/>
            <person name="Hyodo S Kuraku.S."/>
        </authorList>
    </citation>
    <scope>NUCLEOTIDE SEQUENCE [LARGE SCALE GENOMIC DNA]</scope>
</reference>
<keyword evidence="6" id="KW-1185">Reference proteome</keyword>
<sequence>ILLRQSSDTVKKASMELGGLAPFIVFDSADLDRAVVGALASKFRNSGQVSGLRQKSD</sequence>
<dbReference type="OrthoDB" id="310895at2759"/>
<evidence type="ECO:0000313" key="6">
    <source>
        <dbReference type="Proteomes" id="UP000288216"/>
    </source>
</evidence>
<keyword evidence="1 3" id="KW-0560">Oxidoreductase</keyword>
<dbReference type="InterPro" id="IPR015590">
    <property type="entry name" value="Aldehyde_DH_dom"/>
</dbReference>
<organism evidence="5 6">
    <name type="scientific">Scyliorhinus torazame</name>
    <name type="common">Cloudy catshark</name>
    <name type="synonym">Catulus torazame</name>
    <dbReference type="NCBI Taxonomy" id="75743"/>
    <lineage>
        <taxon>Eukaryota</taxon>
        <taxon>Metazoa</taxon>
        <taxon>Chordata</taxon>
        <taxon>Craniata</taxon>
        <taxon>Vertebrata</taxon>
        <taxon>Chondrichthyes</taxon>
        <taxon>Elasmobranchii</taxon>
        <taxon>Galeomorphii</taxon>
        <taxon>Galeoidea</taxon>
        <taxon>Carcharhiniformes</taxon>
        <taxon>Scyliorhinidae</taxon>
        <taxon>Scyliorhinus</taxon>
    </lineage>
</organism>
<dbReference type="Pfam" id="PF00171">
    <property type="entry name" value="Aldedh"/>
    <property type="match status" value="1"/>
</dbReference>
<accession>A0A401QHM8</accession>
<dbReference type="SUPFAM" id="SSF53720">
    <property type="entry name" value="ALDH-like"/>
    <property type="match status" value="1"/>
</dbReference>
<dbReference type="STRING" id="75743.A0A401QHM8"/>
<feature type="domain" description="Aldehyde dehydrogenase" evidence="4">
    <location>
        <begin position="3"/>
        <end position="49"/>
    </location>
</feature>
<feature type="non-terminal residue" evidence="5">
    <location>
        <position position="1"/>
    </location>
</feature>
<dbReference type="Gene3D" id="3.40.309.10">
    <property type="entry name" value="Aldehyde Dehydrogenase, Chain A, domain 2"/>
    <property type="match status" value="1"/>
</dbReference>
<dbReference type="GO" id="GO:0004777">
    <property type="term" value="F:succinate-semialdehyde dehydrogenase (NAD+) activity"/>
    <property type="evidence" value="ECO:0007669"/>
    <property type="project" value="TreeGrafter"/>
</dbReference>
<evidence type="ECO:0000256" key="2">
    <source>
        <dbReference type="PROSITE-ProRule" id="PRU10007"/>
    </source>
</evidence>
<dbReference type="PANTHER" id="PTHR43353">
    <property type="entry name" value="SUCCINATE-SEMIALDEHYDE DEHYDROGENASE, MITOCHONDRIAL"/>
    <property type="match status" value="1"/>
</dbReference>